<dbReference type="GeneID" id="116190463"/>
<dbReference type="GO" id="GO:0003677">
    <property type="term" value="F:DNA binding"/>
    <property type="evidence" value="ECO:0007669"/>
    <property type="project" value="UniProtKB-KW"/>
</dbReference>
<feature type="region of interest" description="Disordered" evidence="6">
    <location>
        <begin position="177"/>
        <end position="208"/>
    </location>
</feature>
<evidence type="ECO:0000256" key="4">
    <source>
        <dbReference type="ARBA" id="ARBA00023163"/>
    </source>
</evidence>
<keyword evidence="4" id="KW-0804">Transcription</keyword>
<name>A0A6P8C061_PUNGR</name>
<keyword evidence="2" id="KW-0805">Transcription regulation</keyword>
<evidence type="ECO:0000256" key="5">
    <source>
        <dbReference type="ARBA" id="ARBA00023242"/>
    </source>
</evidence>
<keyword evidence="3" id="KW-0238">DNA-binding</keyword>
<evidence type="ECO:0000313" key="9">
    <source>
        <dbReference type="RefSeq" id="XP_031376005.1"/>
    </source>
</evidence>
<dbReference type="PROSITE" id="PS51005">
    <property type="entry name" value="NAC"/>
    <property type="match status" value="1"/>
</dbReference>
<dbReference type="AlphaFoldDB" id="A0A6P8C061"/>
<gene>
    <name evidence="9" type="primary">LOC116190463</name>
</gene>
<proteinExistence type="predicted"/>
<evidence type="ECO:0000256" key="6">
    <source>
        <dbReference type="SAM" id="MobiDB-lite"/>
    </source>
</evidence>
<dbReference type="GO" id="GO:0006355">
    <property type="term" value="P:regulation of DNA-templated transcription"/>
    <property type="evidence" value="ECO:0007669"/>
    <property type="project" value="InterPro"/>
</dbReference>
<dbReference type="InterPro" id="IPR036093">
    <property type="entry name" value="NAC_dom_sf"/>
</dbReference>
<evidence type="ECO:0000259" key="7">
    <source>
        <dbReference type="PROSITE" id="PS51005"/>
    </source>
</evidence>
<reference evidence="9" key="2">
    <citation type="submission" date="2025-08" db="UniProtKB">
        <authorList>
            <consortium name="RefSeq"/>
        </authorList>
    </citation>
    <scope>IDENTIFICATION</scope>
    <source>
        <tissue evidence="9">Leaf</tissue>
    </source>
</reference>
<feature type="domain" description="NAC" evidence="7">
    <location>
        <begin position="5"/>
        <end position="172"/>
    </location>
</feature>
<dbReference type="GO" id="GO:0005634">
    <property type="term" value="C:nucleus"/>
    <property type="evidence" value="ECO:0007669"/>
    <property type="project" value="UniProtKB-SubCell"/>
</dbReference>
<sequence>MEVPHIPGLDFDPSSIQLLNHYLKQRNLDYFHSGDPSYSTNCHLIPDIELYNWDPEELPGQYYICVGLADARSNGRQWFFFCLRKVKYRNSSRSERTVQNVGYWNITSSDKKVKSEDTGEEIGKKKTLTFYRGRIPSGIKTNWGMHEYYLNPSYLGYNIEEMPFVVCHVFKRSGRRGDDNVESASHANDDSGGPASSESHAPTHEAASNEELGMWQSLSDIQQLSHDIPDYSTGFTGGAGYHSYTNSDGLFDGYRSNNYYASPDETYDHQQYQGDWNSHNHY</sequence>
<keyword evidence="5" id="KW-0539">Nucleus</keyword>
<protein>
    <submittedName>
        <fullName evidence="9">NAC domain-containing protein 71-like</fullName>
    </submittedName>
</protein>
<organism evidence="8 9">
    <name type="scientific">Punica granatum</name>
    <name type="common">Pomegranate</name>
    <dbReference type="NCBI Taxonomy" id="22663"/>
    <lineage>
        <taxon>Eukaryota</taxon>
        <taxon>Viridiplantae</taxon>
        <taxon>Streptophyta</taxon>
        <taxon>Embryophyta</taxon>
        <taxon>Tracheophyta</taxon>
        <taxon>Spermatophyta</taxon>
        <taxon>Magnoliopsida</taxon>
        <taxon>eudicotyledons</taxon>
        <taxon>Gunneridae</taxon>
        <taxon>Pentapetalae</taxon>
        <taxon>rosids</taxon>
        <taxon>malvids</taxon>
        <taxon>Myrtales</taxon>
        <taxon>Lythraceae</taxon>
        <taxon>Punica</taxon>
    </lineage>
</organism>
<dbReference type="Gene3D" id="2.170.150.80">
    <property type="entry name" value="NAC domain"/>
    <property type="match status" value="1"/>
</dbReference>
<accession>A0A6P8C061</accession>
<evidence type="ECO:0000256" key="1">
    <source>
        <dbReference type="ARBA" id="ARBA00004123"/>
    </source>
</evidence>
<keyword evidence="8" id="KW-1185">Reference proteome</keyword>
<dbReference type="PANTHER" id="PTHR31989">
    <property type="entry name" value="NAC DOMAIN-CONTAINING PROTEIN 82-RELATED"/>
    <property type="match status" value="1"/>
</dbReference>
<dbReference type="InterPro" id="IPR003441">
    <property type="entry name" value="NAC-dom"/>
</dbReference>
<dbReference type="RefSeq" id="XP_031376005.1">
    <property type="nucleotide sequence ID" value="XM_031520145.1"/>
</dbReference>
<dbReference type="Pfam" id="PF02365">
    <property type="entry name" value="NAM"/>
    <property type="match status" value="1"/>
</dbReference>
<evidence type="ECO:0000256" key="3">
    <source>
        <dbReference type="ARBA" id="ARBA00023125"/>
    </source>
</evidence>
<reference evidence="8" key="1">
    <citation type="journal article" date="2020" name="Plant Biotechnol. J.">
        <title>The pomegranate (Punica granatum L.) draft genome dissects genetic divergence between soft- and hard-seeded cultivars.</title>
        <authorList>
            <person name="Luo X."/>
            <person name="Li H."/>
            <person name="Wu Z."/>
            <person name="Yao W."/>
            <person name="Zhao P."/>
            <person name="Cao D."/>
            <person name="Yu H."/>
            <person name="Li K."/>
            <person name="Poudel K."/>
            <person name="Zhao D."/>
            <person name="Zhang F."/>
            <person name="Xia X."/>
            <person name="Chen L."/>
            <person name="Wang Q."/>
            <person name="Jing D."/>
            <person name="Cao S."/>
        </authorList>
    </citation>
    <scope>NUCLEOTIDE SEQUENCE [LARGE SCALE GENOMIC DNA]</scope>
    <source>
        <strain evidence="8">cv. Tunisia</strain>
    </source>
</reference>
<dbReference type="Proteomes" id="UP000515151">
    <property type="component" value="Unplaced"/>
</dbReference>
<comment type="subcellular location">
    <subcellularLocation>
        <location evidence="1">Nucleus</location>
    </subcellularLocation>
</comment>
<evidence type="ECO:0000256" key="2">
    <source>
        <dbReference type="ARBA" id="ARBA00023015"/>
    </source>
</evidence>
<evidence type="ECO:0000313" key="8">
    <source>
        <dbReference type="Proteomes" id="UP000515151"/>
    </source>
</evidence>
<dbReference type="SUPFAM" id="SSF101941">
    <property type="entry name" value="NAC domain"/>
    <property type="match status" value="1"/>
</dbReference>